<accession>A0A7W8ADH8</accession>
<gene>
    <name evidence="5" type="ORF">HNR40_008254</name>
</gene>
<dbReference type="InterPro" id="IPR036388">
    <property type="entry name" value="WH-like_DNA-bd_sf"/>
</dbReference>
<dbReference type="Proteomes" id="UP000568380">
    <property type="component" value="Unassembled WGS sequence"/>
</dbReference>
<dbReference type="SUPFAM" id="SSF48452">
    <property type="entry name" value="TPR-like"/>
    <property type="match status" value="1"/>
</dbReference>
<dbReference type="GO" id="GO:0005524">
    <property type="term" value="F:ATP binding"/>
    <property type="evidence" value="ECO:0007669"/>
    <property type="project" value="UniProtKB-KW"/>
</dbReference>
<evidence type="ECO:0000313" key="5">
    <source>
        <dbReference type="EMBL" id="MBB5082758.1"/>
    </source>
</evidence>
<keyword evidence="5" id="KW-0238">DNA-binding</keyword>
<dbReference type="Gene3D" id="1.10.10.10">
    <property type="entry name" value="Winged helix-like DNA-binding domain superfamily/Winged helix DNA-binding domain"/>
    <property type="match status" value="1"/>
</dbReference>
<dbReference type="Pfam" id="PF00196">
    <property type="entry name" value="GerE"/>
    <property type="match status" value="1"/>
</dbReference>
<dbReference type="PANTHER" id="PTHR16305">
    <property type="entry name" value="TESTICULAR SOLUBLE ADENYLYL CYCLASE"/>
    <property type="match status" value="1"/>
</dbReference>
<keyword evidence="6" id="KW-1185">Reference proteome</keyword>
<dbReference type="Pfam" id="PF13191">
    <property type="entry name" value="AAA_16"/>
    <property type="match status" value="1"/>
</dbReference>
<dbReference type="InterPro" id="IPR011990">
    <property type="entry name" value="TPR-like_helical_dom_sf"/>
</dbReference>
<dbReference type="SUPFAM" id="SSF46894">
    <property type="entry name" value="C-terminal effector domain of the bipartite response regulators"/>
    <property type="match status" value="1"/>
</dbReference>
<evidence type="ECO:0000256" key="3">
    <source>
        <dbReference type="SAM" id="MobiDB-lite"/>
    </source>
</evidence>
<dbReference type="PROSITE" id="PS00622">
    <property type="entry name" value="HTH_LUXR_1"/>
    <property type="match status" value="1"/>
</dbReference>
<name>A0A7W8ADH8_9ACTN</name>
<feature type="region of interest" description="Disordered" evidence="3">
    <location>
        <begin position="823"/>
        <end position="847"/>
    </location>
</feature>
<dbReference type="EMBL" id="JACHIN010000014">
    <property type="protein sequence ID" value="MBB5082758.1"/>
    <property type="molecule type" value="Genomic_DNA"/>
</dbReference>
<keyword evidence="1" id="KW-0547">Nucleotide-binding</keyword>
<dbReference type="GO" id="GO:0006355">
    <property type="term" value="P:regulation of DNA-templated transcription"/>
    <property type="evidence" value="ECO:0007669"/>
    <property type="project" value="InterPro"/>
</dbReference>
<dbReference type="AlphaFoldDB" id="A0A7W8ADH8"/>
<organism evidence="5 6">
    <name type="scientific">Nonomuraea endophytica</name>
    <dbReference type="NCBI Taxonomy" id="714136"/>
    <lineage>
        <taxon>Bacteria</taxon>
        <taxon>Bacillati</taxon>
        <taxon>Actinomycetota</taxon>
        <taxon>Actinomycetes</taxon>
        <taxon>Streptosporangiales</taxon>
        <taxon>Streptosporangiaceae</taxon>
        <taxon>Nonomuraea</taxon>
    </lineage>
</organism>
<reference evidence="5 6" key="1">
    <citation type="submission" date="2020-08" db="EMBL/GenBank/DDBJ databases">
        <title>Genomic Encyclopedia of Type Strains, Phase IV (KMG-IV): sequencing the most valuable type-strain genomes for metagenomic binning, comparative biology and taxonomic classification.</title>
        <authorList>
            <person name="Goeker M."/>
        </authorList>
    </citation>
    <scope>NUCLEOTIDE SEQUENCE [LARGE SCALE GENOMIC DNA]</scope>
    <source>
        <strain evidence="5 6">DSM 45385</strain>
    </source>
</reference>
<dbReference type="InterPro" id="IPR016032">
    <property type="entry name" value="Sig_transdc_resp-reg_C-effctor"/>
</dbReference>
<dbReference type="PROSITE" id="PS50043">
    <property type="entry name" value="HTH_LUXR_2"/>
    <property type="match status" value="1"/>
</dbReference>
<protein>
    <submittedName>
        <fullName evidence="5">DNA-binding CsgD family transcriptional regulator</fullName>
    </submittedName>
</protein>
<dbReference type="PRINTS" id="PR00038">
    <property type="entry name" value="HTHLUXR"/>
</dbReference>
<comment type="caution">
    <text evidence="5">The sequence shown here is derived from an EMBL/GenBank/DDBJ whole genome shotgun (WGS) entry which is preliminary data.</text>
</comment>
<dbReference type="Gene3D" id="1.25.40.10">
    <property type="entry name" value="Tetratricopeptide repeat domain"/>
    <property type="match status" value="1"/>
</dbReference>
<dbReference type="RefSeq" id="WP_184971257.1">
    <property type="nucleotide sequence ID" value="NZ_JACHIN010000014.1"/>
</dbReference>
<feature type="compositionally biased region" description="Basic and acidic residues" evidence="3">
    <location>
        <begin position="829"/>
        <end position="842"/>
    </location>
</feature>
<dbReference type="InterPro" id="IPR041664">
    <property type="entry name" value="AAA_16"/>
</dbReference>
<dbReference type="InterPro" id="IPR000792">
    <property type="entry name" value="Tscrpt_reg_LuxR_C"/>
</dbReference>
<evidence type="ECO:0000256" key="2">
    <source>
        <dbReference type="ARBA" id="ARBA00022840"/>
    </source>
</evidence>
<dbReference type="GO" id="GO:0003677">
    <property type="term" value="F:DNA binding"/>
    <property type="evidence" value="ECO:0007669"/>
    <property type="project" value="UniProtKB-KW"/>
</dbReference>
<feature type="domain" description="HTH luxR-type" evidence="4">
    <location>
        <begin position="839"/>
        <end position="904"/>
    </location>
</feature>
<evidence type="ECO:0000259" key="4">
    <source>
        <dbReference type="PROSITE" id="PS50043"/>
    </source>
</evidence>
<keyword evidence="2" id="KW-0067">ATP-binding</keyword>
<evidence type="ECO:0000313" key="6">
    <source>
        <dbReference type="Proteomes" id="UP000568380"/>
    </source>
</evidence>
<dbReference type="CDD" id="cd06170">
    <property type="entry name" value="LuxR_C_like"/>
    <property type="match status" value="1"/>
</dbReference>
<dbReference type="PANTHER" id="PTHR16305:SF35">
    <property type="entry name" value="TRANSCRIPTIONAL ACTIVATOR DOMAIN"/>
    <property type="match status" value="1"/>
</dbReference>
<sequence length="905" mass="98425">MSLATLRALLDETLSGKGRIAMVTGAIATGKSKLLYGFAEGVFEQGALPLTATGSRAESEVPLGVLSQLIHSAPLTEEQQETTRGLMSEDARAKLGMGPHSEAIEHMDVQVVDALARVLLDLSERCPLVIMVDDVHYADRGSQLCLSYLARRVRFAKIMLVFSAADHSPHLQSLFHTEVLRQPHCRPVRLSHLSAEGVAERVAERAGAEAAERHAATCHELSGGNRLLADALLEDLQDTGAPATRYGDAVLTCLHRADLRMLVTARGLAVLGEPERLGKLLGESEPATAKALLALDGVGLLDEGRFRHETATSAVLGELDPDERVGLHRQAAELTYDEGAPVAVVAQHLLKARHAEEPWALSVLEEAASHALRDDGVEIAIEYLKLASRACDDQRRRARIATMLVRAKWRIDPSTPTGQLAELTDALHKGNLGGSDAVVLAKALLWHGHAGDAKEVLGHLAEPDRLDQEAMAEVAAARPWFRGTYPSFLQHLPGLTREQAGSAASSLRVGRRMESAEALAGVLAEGPKEETIATAEQILRGSHLDEMSMDTVESALLTLTYTDRSGKAAPWCDAFIEEAAARRAPSRQARLSAIRAEIALRRGDLAAAAEDATRALEIIPAGSWGVAVGSPLGTLLLAGAAMGRLDECLSRFDEPVPDAMLETRYGLQYLYGRGRFNLAADQPRQALRDFMHCGELIRKWEMDVPGFLPWRVDAAEALIQLGQNEEARRLIDDQLTRCRGRSNRVHGIALRVLASVSEPRTRPMLLRQSSDLLQSCGDRYELARALFDLTEAYHAKGEARRAGMLGRRARVLAEACHAAPLSRALSRGRRTEPAPEPEHHGESPVLSDAELRVATLAAEGFTNREISGKLFITVSTVEQHLTRIFRKLSVTRRTDLPTSLAREHT</sequence>
<proteinExistence type="predicted"/>
<evidence type="ECO:0000256" key="1">
    <source>
        <dbReference type="ARBA" id="ARBA00022741"/>
    </source>
</evidence>
<dbReference type="GO" id="GO:0005737">
    <property type="term" value="C:cytoplasm"/>
    <property type="evidence" value="ECO:0007669"/>
    <property type="project" value="TreeGrafter"/>
</dbReference>
<dbReference type="GO" id="GO:0004016">
    <property type="term" value="F:adenylate cyclase activity"/>
    <property type="evidence" value="ECO:0007669"/>
    <property type="project" value="TreeGrafter"/>
</dbReference>
<dbReference type="SMART" id="SM00421">
    <property type="entry name" value="HTH_LUXR"/>
    <property type="match status" value="1"/>
</dbReference>